<name>A0A955LFV7_UNCKA</name>
<feature type="coiled-coil region" evidence="1">
    <location>
        <begin position="220"/>
        <end position="247"/>
    </location>
</feature>
<keyword evidence="2" id="KW-0812">Transmembrane</keyword>
<evidence type="ECO:0000259" key="3">
    <source>
        <dbReference type="Pfam" id="PF14257"/>
    </source>
</evidence>
<reference evidence="4" key="2">
    <citation type="journal article" date="2021" name="Microbiome">
        <title>Successional dynamics and alternative stable states in a saline activated sludge microbial community over 9 years.</title>
        <authorList>
            <person name="Wang Y."/>
            <person name="Ye J."/>
            <person name="Ju F."/>
            <person name="Liu L."/>
            <person name="Boyd J.A."/>
            <person name="Deng Y."/>
            <person name="Parks D.H."/>
            <person name="Jiang X."/>
            <person name="Yin X."/>
            <person name="Woodcroft B.J."/>
            <person name="Tyson G.W."/>
            <person name="Hugenholtz P."/>
            <person name="Polz M.F."/>
            <person name="Zhang T."/>
        </authorList>
    </citation>
    <scope>NUCLEOTIDE SEQUENCE</scope>
    <source>
        <strain evidence="4">HKST-UBA01</strain>
    </source>
</reference>
<feature type="transmembrane region" description="Helical" evidence="2">
    <location>
        <begin position="14"/>
        <end position="32"/>
    </location>
</feature>
<organism evidence="4 5">
    <name type="scientific">candidate division WWE3 bacterium</name>
    <dbReference type="NCBI Taxonomy" id="2053526"/>
    <lineage>
        <taxon>Bacteria</taxon>
        <taxon>Katanobacteria</taxon>
    </lineage>
</organism>
<evidence type="ECO:0000313" key="4">
    <source>
        <dbReference type="EMBL" id="MCA9389794.1"/>
    </source>
</evidence>
<evidence type="ECO:0000256" key="1">
    <source>
        <dbReference type="SAM" id="Coils"/>
    </source>
</evidence>
<evidence type="ECO:0000256" key="2">
    <source>
        <dbReference type="SAM" id="Phobius"/>
    </source>
</evidence>
<dbReference type="InterPro" id="IPR025645">
    <property type="entry name" value="DUF4349"/>
</dbReference>
<keyword evidence="1" id="KW-0175">Coiled coil</keyword>
<feature type="transmembrane region" description="Helical" evidence="2">
    <location>
        <begin position="294"/>
        <end position="316"/>
    </location>
</feature>
<protein>
    <submittedName>
        <fullName evidence="4">DUF4349 domain-containing protein</fullName>
    </submittedName>
</protein>
<keyword evidence="2" id="KW-0472">Membrane</keyword>
<dbReference type="Pfam" id="PF14257">
    <property type="entry name" value="DUF4349"/>
    <property type="match status" value="1"/>
</dbReference>
<reference evidence="4" key="1">
    <citation type="submission" date="2020-04" db="EMBL/GenBank/DDBJ databases">
        <authorList>
            <person name="Zhang T."/>
        </authorList>
    </citation>
    <scope>NUCLEOTIDE SEQUENCE</scope>
    <source>
        <strain evidence="4">HKST-UBA01</strain>
    </source>
</reference>
<dbReference type="AlphaFoldDB" id="A0A955LFV7"/>
<evidence type="ECO:0000313" key="5">
    <source>
        <dbReference type="Proteomes" id="UP000701698"/>
    </source>
</evidence>
<sequence length="321" mass="35719">MEPYLKLLREHQKLVAVIGLSIGLLLLARFFAPDSFLSSNKTALYSEDQSMSSSTPRSAADSLQGDDFAYGDSFNEATPETTSTDGSPSDRLIIKSGTLSLIVENVTAAVEDVQTLAESIGGFVVSSRISSDDSPYYPYYTTKGNSDTVTGTITIRVPSDRFDEALDHVKSVAESVETESVSGQDVTEEFTDLNAQLSNTQKQEERLLELYTRAGSIEEILKVEKELTRVRGEVERLQGRIKYLENSAKLSSITISLSEKTEDPIITDTKWTPKTAARKALRDLVTFGQESVDAIVYFLIRYSWILLIIYVGFIIYKRRRS</sequence>
<comment type="caution">
    <text evidence="4">The sequence shown here is derived from an EMBL/GenBank/DDBJ whole genome shotgun (WGS) entry which is preliminary data.</text>
</comment>
<keyword evidence="2" id="KW-1133">Transmembrane helix</keyword>
<feature type="domain" description="DUF4349" evidence="3">
    <location>
        <begin position="91"/>
        <end position="315"/>
    </location>
</feature>
<dbReference type="EMBL" id="JAGQKX010000002">
    <property type="protein sequence ID" value="MCA9389794.1"/>
    <property type="molecule type" value="Genomic_DNA"/>
</dbReference>
<proteinExistence type="predicted"/>
<gene>
    <name evidence="4" type="ORF">KC571_00130</name>
</gene>
<accession>A0A955LFV7</accession>
<dbReference type="Proteomes" id="UP000701698">
    <property type="component" value="Unassembled WGS sequence"/>
</dbReference>